<feature type="domain" description="ABC transporter" evidence="4">
    <location>
        <begin position="75"/>
        <end position="282"/>
    </location>
</feature>
<dbReference type="PROSITE" id="PS50893">
    <property type="entry name" value="ABC_TRANSPORTER_2"/>
    <property type="match status" value="1"/>
</dbReference>
<evidence type="ECO:0000256" key="3">
    <source>
        <dbReference type="ARBA" id="ARBA00022840"/>
    </source>
</evidence>
<evidence type="ECO:0000256" key="2">
    <source>
        <dbReference type="ARBA" id="ARBA00022741"/>
    </source>
</evidence>
<accession>A0A645B281</accession>
<dbReference type="PANTHER" id="PTHR19211">
    <property type="entry name" value="ATP-BINDING TRANSPORT PROTEIN-RELATED"/>
    <property type="match status" value="1"/>
</dbReference>
<keyword evidence="3 5" id="KW-0067">ATP-binding</keyword>
<comment type="caution">
    <text evidence="5">The sequence shown here is derived from an EMBL/GenBank/DDBJ whole genome shotgun (WGS) entry which is preliminary data.</text>
</comment>
<dbReference type="InterPro" id="IPR003593">
    <property type="entry name" value="AAA+_ATPase"/>
</dbReference>
<reference evidence="5" key="1">
    <citation type="submission" date="2019-08" db="EMBL/GenBank/DDBJ databases">
        <authorList>
            <person name="Kucharzyk K."/>
            <person name="Murdoch R.W."/>
            <person name="Higgins S."/>
            <person name="Loffler F."/>
        </authorList>
    </citation>
    <scope>NUCLEOTIDE SEQUENCE</scope>
</reference>
<keyword evidence="1" id="KW-0677">Repeat</keyword>
<dbReference type="GO" id="GO:0005524">
    <property type="term" value="F:ATP binding"/>
    <property type="evidence" value="ECO:0007669"/>
    <property type="project" value="UniProtKB-KW"/>
</dbReference>
<sequence>MKRLRASVRDNHVVGHENWKPRTEVRGAAKFYSDRNAAVVSRRVNDARSRLDDLEQRQIRRPPAGLRFGGLTAGLELRNRREFSGPVLAASEVAVSGRLESVSLTVSATEKWLVTGPNGSGKSTLLEVLAGQLDPTGGSVNAPAGLRIGMLSQDVDLPDPFERGDQRSVRQAYQDLLGAELAEQAPLSRFGLIAGRDENRPLLALSLGQQRRLALAVLLADPPDVLLLDEPTNHLSLLLVTELEAAIPGYPGTVVVASHDRWLRRNWTGQRFEMAADGDSPV</sequence>
<dbReference type="InterPro" id="IPR027417">
    <property type="entry name" value="P-loop_NTPase"/>
</dbReference>
<dbReference type="InterPro" id="IPR017871">
    <property type="entry name" value="ABC_transporter-like_CS"/>
</dbReference>
<dbReference type="PANTHER" id="PTHR19211:SF14">
    <property type="entry name" value="ATP-BINDING CASSETTE SUB-FAMILY F MEMBER 1"/>
    <property type="match status" value="1"/>
</dbReference>
<dbReference type="PROSITE" id="PS00211">
    <property type="entry name" value="ABC_TRANSPORTER_1"/>
    <property type="match status" value="1"/>
</dbReference>
<dbReference type="CDD" id="cd03221">
    <property type="entry name" value="ABCF_EF-3"/>
    <property type="match status" value="1"/>
</dbReference>
<gene>
    <name evidence="5" type="primary">btuD_228</name>
    <name evidence="5" type="ORF">SDC9_106363</name>
</gene>
<dbReference type="EMBL" id="VSSQ01017332">
    <property type="protein sequence ID" value="MPM59519.1"/>
    <property type="molecule type" value="Genomic_DNA"/>
</dbReference>
<protein>
    <submittedName>
        <fullName evidence="5">Vitamin B12 import ATP-binding protein BtuD</fullName>
    </submittedName>
</protein>
<dbReference type="AlphaFoldDB" id="A0A645B281"/>
<dbReference type="Gene3D" id="3.40.50.300">
    <property type="entry name" value="P-loop containing nucleotide triphosphate hydrolases"/>
    <property type="match status" value="1"/>
</dbReference>
<name>A0A645B281_9ZZZZ</name>
<organism evidence="5">
    <name type="scientific">bioreactor metagenome</name>
    <dbReference type="NCBI Taxonomy" id="1076179"/>
    <lineage>
        <taxon>unclassified sequences</taxon>
        <taxon>metagenomes</taxon>
        <taxon>ecological metagenomes</taxon>
    </lineage>
</organism>
<dbReference type="Pfam" id="PF00005">
    <property type="entry name" value="ABC_tran"/>
    <property type="match status" value="1"/>
</dbReference>
<proteinExistence type="predicted"/>
<keyword evidence="2" id="KW-0547">Nucleotide-binding</keyword>
<evidence type="ECO:0000256" key="1">
    <source>
        <dbReference type="ARBA" id="ARBA00022737"/>
    </source>
</evidence>
<dbReference type="InterPro" id="IPR050611">
    <property type="entry name" value="ABCF"/>
</dbReference>
<dbReference type="SUPFAM" id="SSF52540">
    <property type="entry name" value="P-loop containing nucleoside triphosphate hydrolases"/>
    <property type="match status" value="1"/>
</dbReference>
<evidence type="ECO:0000259" key="4">
    <source>
        <dbReference type="PROSITE" id="PS50893"/>
    </source>
</evidence>
<dbReference type="GO" id="GO:0016887">
    <property type="term" value="F:ATP hydrolysis activity"/>
    <property type="evidence" value="ECO:0007669"/>
    <property type="project" value="InterPro"/>
</dbReference>
<dbReference type="InterPro" id="IPR003439">
    <property type="entry name" value="ABC_transporter-like_ATP-bd"/>
</dbReference>
<dbReference type="SMART" id="SM00382">
    <property type="entry name" value="AAA"/>
    <property type="match status" value="1"/>
</dbReference>
<evidence type="ECO:0000313" key="5">
    <source>
        <dbReference type="EMBL" id="MPM59519.1"/>
    </source>
</evidence>